<dbReference type="Proteomes" id="UP000320672">
    <property type="component" value="Chromosome"/>
</dbReference>
<keyword evidence="2 6" id="KW-0812">Transmembrane</keyword>
<dbReference type="Pfam" id="PF01694">
    <property type="entry name" value="Rhomboid"/>
    <property type="match status" value="1"/>
</dbReference>
<dbReference type="InterPro" id="IPR046483">
    <property type="entry name" value="DUF6576"/>
</dbReference>
<feature type="compositionally biased region" description="Basic and acidic residues" evidence="5">
    <location>
        <begin position="253"/>
        <end position="295"/>
    </location>
</feature>
<feature type="transmembrane region" description="Helical" evidence="6">
    <location>
        <begin position="126"/>
        <end position="145"/>
    </location>
</feature>
<dbReference type="RefSeq" id="WP_218933107.1">
    <property type="nucleotide sequence ID" value="NZ_CP036262.1"/>
</dbReference>
<evidence type="ECO:0000259" key="8">
    <source>
        <dbReference type="Pfam" id="PF20216"/>
    </source>
</evidence>
<dbReference type="AlphaFoldDB" id="A0A517MEG0"/>
<sequence length="304" mass="33796">MGLYDRDYSRYEPSQGGSLGSSLGLSGRSMTTILIVVNVAAFVLNALLKGTTELPSGQVVRVSFLFDLMSVHSDTLTKPWMWWQFLTYGFAHDDRNLMHLGGNMLVLFFFGNTVERQLGRMEFLRFYLVAIFLGGLFWGTRAFLTGLSPDIPLLGASGGVQAVTVLFAFLFPHATILLFFVLPVKAWIAAVGFAILNVMGAVGGTGGTAYDVHLVGMAFAAFYHLQGIQLGKWTPASLLGQGNSRPRRGPKLRLHDPDKKRRNDDAEADRILEKIHREGESKLSRGERKFMEKYSQRKRAERGD</sequence>
<feature type="transmembrane region" description="Helical" evidence="6">
    <location>
        <begin position="29"/>
        <end position="47"/>
    </location>
</feature>
<feature type="domain" description="Peptidase S54 rhomboid" evidence="7">
    <location>
        <begin position="80"/>
        <end position="224"/>
    </location>
</feature>
<feature type="compositionally biased region" description="Basic and acidic residues" evidence="5">
    <location>
        <begin position="1"/>
        <end position="10"/>
    </location>
</feature>
<organism evidence="9 10">
    <name type="scientific">Roseimaritima multifibrata</name>
    <dbReference type="NCBI Taxonomy" id="1930274"/>
    <lineage>
        <taxon>Bacteria</taxon>
        <taxon>Pseudomonadati</taxon>
        <taxon>Planctomycetota</taxon>
        <taxon>Planctomycetia</taxon>
        <taxon>Pirellulales</taxon>
        <taxon>Pirellulaceae</taxon>
        <taxon>Roseimaritima</taxon>
    </lineage>
</organism>
<dbReference type="InterPro" id="IPR022764">
    <property type="entry name" value="Peptidase_S54_rhomboid_dom"/>
</dbReference>
<evidence type="ECO:0000256" key="1">
    <source>
        <dbReference type="ARBA" id="ARBA00004141"/>
    </source>
</evidence>
<gene>
    <name evidence="9" type="ORF">FF011L_20310</name>
</gene>
<keyword evidence="3 6" id="KW-1133">Transmembrane helix</keyword>
<feature type="region of interest" description="Disordered" evidence="5">
    <location>
        <begin position="239"/>
        <end position="304"/>
    </location>
</feature>
<feature type="region of interest" description="Disordered" evidence="5">
    <location>
        <begin position="1"/>
        <end position="20"/>
    </location>
</feature>
<evidence type="ECO:0000313" key="10">
    <source>
        <dbReference type="Proteomes" id="UP000320672"/>
    </source>
</evidence>
<evidence type="ECO:0000256" key="5">
    <source>
        <dbReference type="SAM" id="MobiDB-lite"/>
    </source>
</evidence>
<dbReference type="GO" id="GO:0004252">
    <property type="term" value="F:serine-type endopeptidase activity"/>
    <property type="evidence" value="ECO:0007669"/>
    <property type="project" value="InterPro"/>
</dbReference>
<keyword evidence="4 6" id="KW-0472">Membrane</keyword>
<dbReference type="Gene3D" id="1.20.1540.10">
    <property type="entry name" value="Rhomboid-like"/>
    <property type="match status" value="1"/>
</dbReference>
<evidence type="ECO:0000256" key="6">
    <source>
        <dbReference type="SAM" id="Phobius"/>
    </source>
</evidence>
<reference evidence="9 10" key="1">
    <citation type="submission" date="2019-02" db="EMBL/GenBank/DDBJ databases">
        <title>Deep-cultivation of Planctomycetes and their phenomic and genomic characterization uncovers novel biology.</title>
        <authorList>
            <person name="Wiegand S."/>
            <person name="Jogler M."/>
            <person name="Boedeker C."/>
            <person name="Pinto D."/>
            <person name="Vollmers J."/>
            <person name="Rivas-Marin E."/>
            <person name="Kohn T."/>
            <person name="Peeters S.H."/>
            <person name="Heuer A."/>
            <person name="Rast P."/>
            <person name="Oberbeckmann S."/>
            <person name="Bunk B."/>
            <person name="Jeske O."/>
            <person name="Meyerdierks A."/>
            <person name="Storesund J.E."/>
            <person name="Kallscheuer N."/>
            <person name="Luecker S."/>
            <person name="Lage O.M."/>
            <person name="Pohl T."/>
            <person name="Merkel B.J."/>
            <person name="Hornburger P."/>
            <person name="Mueller R.-W."/>
            <person name="Bruemmer F."/>
            <person name="Labrenz M."/>
            <person name="Spormann A.M."/>
            <person name="Op den Camp H."/>
            <person name="Overmann J."/>
            <person name="Amann R."/>
            <person name="Jetten M.S.M."/>
            <person name="Mascher T."/>
            <person name="Medema M.H."/>
            <person name="Devos D.P."/>
            <person name="Kaster A.-K."/>
            <person name="Ovreas L."/>
            <person name="Rohde M."/>
            <person name="Galperin M.Y."/>
            <person name="Jogler C."/>
        </authorList>
    </citation>
    <scope>NUCLEOTIDE SEQUENCE [LARGE SCALE GENOMIC DNA]</scope>
    <source>
        <strain evidence="9 10">FF011L</strain>
    </source>
</reference>
<dbReference type="SUPFAM" id="SSF144091">
    <property type="entry name" value="Rhomboid-like"/>
    <property type="match status" value="1"/>
</dbReference>
<dbReference type="Pfam" id="PF20216">
    <property type="entry name" value="DUF6576"/>
    <property type="match status" value="1"/>
</dbReference>
<dbReference type="PANTHER" id="PTHR43066:SF11">
    <property type="entry name" value="PEPTIDASE S54 RHOMBOID DOMAIN-CONTAINING PROTEIN"/>
    <property type="match status" value="1"/>
</dbReference>
<dbReference type="InterPro" id="IPR035952">
    <property type="entry name" value="Rhomboid-like_sf"/>
</dbReference>
<dbReference type="KEGG" id="rml:FF011L_20310"/>
<protein>
    <submittedName>
        <fullName evidence="9">Rhomboid family protein</fullName>
    </submittedName>
</protein>
<evidence type="ECO:0000256" key="2">
    <source>
        <dbReference type="ARBA" id="ARBA00022692"/>
    </source>
</evidence>
<dbReference type="EMBL" id="CP036262">
    <property type="protein sequence ID" value="QDS93269.1"/>
    <property type="molecule type" value="Genomic_DNA"/>
</dbReference>
<name>A0A517MEG0_9BACT</name>
<accession>A0A517MEG0</accession>
<feature type="transmembrane region" description="Helical" evidence="6">
    <location>
        <begin position="151"/>
        <end position="171"/>
    </location>
</feature>
<keyword evidence="10" id="KW-1185">Reference proteome</keyword>
<evidence type="ECO:0000256" key="3">
    <source>
        <dbReference type="ARBA" id="ARBA00022989"/>
    </source>
</evidence>
<comment type="subcellular location">
    <subcellularLocation>
        <location evidence="1">Membrane</location>
        <topology evidence="1">Multi-pass membrane protein</topology>
    </subcellularLocation>
</comment>
<dbReference type="GO" id="GO:0016020">
    <property type="term" value="C:membrane"/>
    <property type="evidence" value="ECO:0007669"/>
    <property type="project" value="UniProtKB-SubCell"/>
</dbReference>
<proteinExistence type="predicted"/>
<dbReference type="PANTHER" id="PTHR43066">
    <property type="entry name" value="RHOMBOID-RELATED PROTEIN"/>
    <property type="match status" value="1"/>
</dbReference>
<evidence type="ECO:0000256" key="4">
    <source>
        <dbReference type="ARBA" id="ARBA00023136"/>
    </source>
</evidence>
<evidence type="ECO:0000259" key="7">
    <source>
        <dbReference type="Pfam" id="PF01694"/>
    </source>
</evidence>
<evidence type="ECO:0000313" key="9">
    <source>
        <dbReference type="EMBL" id="QDS93269.1"/>
    </source>
</evidence>
<feature type="domain" description="DUF6576" evidence="8">
    <location>
        <begin position="259"/>
        <end position="297"/>
    </location>
</feature>